<organism evidence="2 3">
    <name type="scientific">Apiospora saccharicola</name>
    <dbReference type="NCBI Taxonomy" id="335842"/>
    <lineage>
        <taxon>Eukaryota</taxon>
        <taxon>Fungi</taxon>
        <taxon>Dikarya</taxon>
        <taxon>Ascomycota</taxon>
        <taxon>Pezizomycotina</taxon>
        <taxon>Sordariomycetes</taxon>
        <taxon>Xylariomycetidae</taxon>
        <taxon>Amphisphaeriales</taxon>
        <taxon>Apiosporaceae</taxon>
        <taxon>Apiospora</taxon>
    </lineage>
</organism>
<sequence length="169" mass="19205">MAPTLDDIKTVGDLTLFRTGMHYDTVVHCKGVHWTLHKSILSSRCEWFKEKLAAAKPQEGRPAVITIYEFPSDLVNTLLRFIYTAQVWHPCINDHRVVATLYNMSTHFQLPKLGSALVAEMQRRTGVLVSVRRRSGSSGGRLVVPRRFTKKQLDELVEAVRIAYNGDRV</sequence>
<accession>A0ABR1VAR2</accession>
<dbReference type="InterPro" id="IPR011333">
    <property type="entry name" value="SKP1/BTB/POZ_sf"/>
</dbReference>
<comment type="caution">
    <text evidence="2">The sequence shown here is derived from an EMBL/GenBank/DDBJ whole genome shotgun (WGS) entry which is preliminary data.</text>
</comment>
<dbReference type="Gene3D" id="3.30.710.10">
    <property type="entry name" value="Potassium Channel Kv1.1, Chain A"/>
    <property type="match status" value="1"/>
</dbReference>
<evidence type="ECO:0000313" key="2">
    <source>
        <dbReference type="EMBL" id="KAK8067416.1"/>
    </source>
</evidence>
<dbReference type="InterPro" id="IPR000210">
    <property type="entry name" value="BTB/POZ_dom"/>
</dbReference>
<dbReference type="CDD" id="cd18186">
    <property type="entry name" value="BTB_POZ_ZBTB_KLHL-like"/>
    <property type="match status" value="1"/>
</dbReference>
<evidence type="ECO:0000313" key="3">
    <source>
        <dbReference type="Proteomes" id="UP001446871"/>
    </source>
</evidence>
<feature type="domain" description="BTB" evidence="1">
    <location>
        <begin position="23"/>
        <end position="87"/>
    </location>
</feature>
<dbReference type="EMBL" id="JAQQWM010000004">
    <property type="protein sequence ID" value="KAK8067416.1"/>
    <property type="molecule type" value="Genomic_DNA"/>
</dbReference>
<name>A0ABR1VAR2_9PEZI</name>
<dbReference type="Pfam" id="PF00651">
    <property type="entry name" value="BTB"/>
    <property type="match status" value="1"/>
</dbReference>
<proteinExistence type="predicted"/>
<evidence type="ECO:0000259" key="1">
    <source>
        <dbReference type="PROSITE" id="PS50097"/>
    </source>
</evidence>
<protein>
    <recommendedName>
        <fullName evidence="1">BTB domain-containing protein</fullName>
    </recommendedName>
</protein>
<reference evidence="2 3" key="1">
    <citation type="submission" date="2023-01" db="EMBL/GenBank/DDBJ databases">
        <title>Analysis of 21 Apiospora genomes using comparative genomics revels a genus with tremendous synthesis potential of carbohydrate active enzymes and secondary metabolites.</title>
        <authorList>
            <person name="Sorensen T."/>
        </authorList>
    </citation>
    <scope>NUCLEOTIDE SEQUENCE [LARGE SCALE GENOMIC DNA]</scope>
    <source>
        <strain evidence="2 3">CBS 83171</strain>
    </source>
</reference>
<dbReference type="PROSITE" id="PS50097">
    <property type="entry name" value="BTB"/>
    <property type="match status" value="1"/>
</dbReference>
<dbReference type="SUPFAM" id="SSF54695">
    <property type="entry name" value="POZ domain"/>
    <property type="match status" value="1"/>
</dbReference>
<dbReference type="Proteomes" id="UP001446871">
    <property type="component" value="Unassembled WGS sequence"/>
</dbReference>
<keyword evidence="3" id="KW-1185">Reference proteome</keyword>
<gene>
    <name evidence="2" type="ORF">PG996_006528</name>
</gene>